<dbReference type="InterPro" id="IPR012340">
    <property type="entry name" value="NA-bd_OB-fold"/>
</dbReference>
<keyword evidence="5" id="KW-0234">DNA repair</keyword>
<dbReference type="SUPFAM" id="SSF56091">
    <property type="entry name" value="DNA ligase/mRNA capping enzyme, catalytic domain"/>
    <property type="match status" value="1"/>
</dbReference>
<dbReference type="SUPFAM" id="SSF50249">
    <property type="entry name" value="Nucleic acid-binding proteins"/>
    <property type="match status" value="1"/>
</dbReference>
<dbReference type="InterPro" id="IPR029319">
    <property type="entry name" value="DNA_ligase_OB"/>
</dbReference>
<dbReference type="GO" id="GO:0005524">
    <property type="term" value="F:ATP binding"/>
    <property type="evidence" value="ECO:0007669"/>
    <property type="project" value="InterPro"/>
</dbReference>
<dbReference type="EMBL" id="UINC01000257">
    <property type="protein sequence ID" value="SUZ52132.1"/>
    <property type="molecule type" value="Genomic_DNA"/>
</dbReference>
<dbReference type="Gene3D" id="3.30.1490.70">
    <property type="match status" value="1"/>
</dbReference>
<feature type="domain" description="ATP-dependent DNA ligase family profile" evidence="6">
    <location>
        <begin position="49"/>
        <end position="209"/>
    </location>
</feature>
<evidence type="ECO:0000259" key="7">
    <source>
        <dbReference type="Pfam" id="PF14743"/>
    </source>
</evidence>
<keyword evidence="2" id="KW-0436">Ligase</keyword>
<evidence type="ECO:0000256" key="3">
    <source>
        <dbReference type="ARBA" id="ARBA00022705"/>
    </source>
</evidence>
<dbReference type="Pfam" id="PF01068">
    <property type="entry name" value="DNA_ligase_A_M"/>
    <property type="match status" value="1"/>
</dbReference>
<protein>
    <recommendedName>
        <fullName evidence="9">ATP-dependent DNA ligase family profile domain-containing protein</fullName>
    </recommendedName>
</protein>
<dbReference type="InterPro" id="IPR050326">
    <property type="entry name" value="NAD_dep_DNA_ligaseB"/>
</dbReference>
<dbReference type="GO" id="GO:0006260">
    <property type="term" value="P:DNA replication"/>
    <property type="evidence" value="ECO:0007669"/>
    <property type="project" value="UniProtKB-KW"/>
</dbReference>
<gene>
    <name evidence="8" type="ORF">METZ01_LOCUS4986</name>
</gene>
<dbReference type="PANTHER" id="PTHR47810:SF1">
    <property type="entry name" value="DNA LIGASE B"/>
    <property type="match status" value="1"/>
</dbReference>
<dbReference type="GO" id="GO:0006281">
    <property type="term" value="P:DNA repair"/>
    <property type="evidence" value="ECO:0007669"/>
    <property type="project" value="UniProtKB-KW"/>
</dbReference>
<dbReference type="CDD" id="cd08041">
    <property type="entry name" value="OBF_kDNA_ligase_like"/>
    <property type="match status" value="1"/>
</dbReference>
<dbReference type="AlphaFoldDB" id="A0A381NC28"/>
<evidence type="ECO:0000259" key="6">
    <source>
        <dbReference type="Pfam" id="PF01068"/>
    </source>
</evidence>
<comment type="cofactor">
    <cofactor evidence="1">
        <name>a divalent metal cation</name>
        <dbReference type="ChEBI" id="CHEBI:60240"/>
    </cofactor>
</comment>
<evidence type="ECO:0000256" key="4">
    <source>
        <dbReference type="ARBA" id="ARBA00022763"/>
    </source>
</evidence>
<evidence type="ECO:0000256" key="2">
    <source>
        <dbReference type="ARBA" id="ARBA00022598"/>
    </source>
</evidence>
<dbReference type="Gene3D" id="3.30.470.30">
    <property type="entry name" value="DNA ligase/mRNA capping enzyme"/>
    <property type="match status" value="1"/>
</dbReference>
<dbReference type="Gene3D" id="2.40.50.140">
    <property type="entry name" value="Nucleic acid-binding proteins"/>
    <property type="match status" value="1"/>
</dbReference>
<reference evidence="8" key="1">
    <citation type="submission" date="2018-05" db="EMBL/GenBank/DDBJ databases">
        <authorList>
            <person name="Lanie J.A."/>
            <person name="Ng W.-L."/>
            <person name="Kazmierczak K.M."/>
            <person name="Andrzejewski T.M."/>
            <person name="Davidsen T.M."/>
            <person name="Wayne K.J."/>
            <person name="Tettelin H."/>
            <person name="Glass J.I."/>
            <person name="Rusch D."/>
            <person name="Podicherti R."/>
            <person name="Tsui H.-C.T."/>
            <person name="Winkler M.E."/>
        </authorList>
    </citation>
    <scope>NUCLEOTIDE SEQUENCE</scope>
</reference>
<dbReference type="Pfam" id="PF14743">
    <property type="entry name" value="DNA_ligase_OB_2"/>
    <property type="match status" value="1"/>
</dbReference>
<evidence type="ECO:0008006" key="9">
    <source>
        <dbReference type="Google" id="ProtNLM"/>
    </source>
</evidence>
<dbReference type="GO" id="GO:0006310">
    <property type="term" value="P:DNA recombination"/>
    <property type="evidence" value="ECO:0007669"/>
    <property type="project" value="InterPro"/>
</dbReference>
<dbReference type="CDD" id="cd07896">
    <property type="entry name" value="Adenylation_kDNA_ligase_like"/>
    <property type="match status" value="1"/>
</dbReference>
<feature type="domain" description="DNA ligase OB-like" evidence="7">
    <location>
        <begin position="223"/>
        <end position="287"/>
    </location>
</feature>
<name>A0A381NC28_9ZZZZ</name>
<dbReference type="NCBIfam" id="NF006592">
    <property type="entry name" value="PRK09125.1"/>
    <property type="match status" value="1"/>
</dbReference>
<keyword evidence="4" id="KW-0227">DNA damage</keyword>
<dbReference type="GO" id="GO:0003910">
    <property type="term" value="F:DNA ligase (ATP) activity"/>
    <property type="evidence" value="ECO:0007669"/>
    <property type="project" value="InterPro"/>
</dbReference>
<keyword evidence="3" id="KW-0235">DNA replication</keyword>
<dbReference type="InterPro" id="IPR012310">
    <property type="entry name" value="DNA_ligase_ATP-dep_cent"/>
</dbReference>
<evidence type="ECO:0000256" key="5">
    <source>
        <dbReference type="ARBA" id="ARBA00023204"/>
    </source>
</evidence>
<organism evidence="8">
    <name type="scientific">marine metagenome</name>
    <dbReference type="NCBI Taxonomy" id="408172"/>
    <lineage>
        <taxon>unclassified sequences</taxon>
        <taxon>metagenomes</taxon>
        <taxon>ecological metagenomes</taxon>
    </lineage>
</organism>
<proteinExistence type="predicted"/>
<dbReference type="PANTHER" id="PTHR47810">
    <property type="entry name" value="DNA LIGASE"/>
    <property type="match status" value="1"/>
</dbReference>
<sequence length="291" mass="33442">MFYKPLYSQLLLILVFFTFIIGVFPLAAGDTNDKDQNIDPLLAKVYKQENVSEWWVSEKLDGVRAIWNGEKLHFRSGKLISAPDWFTENFPEQLMDGELWMGRGTFEKLSGIVRKIQPNHNDWRQVRYMLFELPEHPGTFTRRVRKMVKLTETLKISWLHPIPQIRLNSEDALLNMLDEIVTKGGEGLMLHRADSLYHSGRSDDLLKLKPWQDAEATVVEILPGKGKFSGMMGSLLVTDESGRIFRIGTGFSNKERRNPPAVGTVITYKFTGTTKKGLPKFASFLRIYQQF</sequence>
<accession>A0A381NC28</accession>
<evidence type="ECO:0000313" key="8">
    <source>
        <dbReference type="EMBL" id="SUZ52132.1"/>
    </source>
</evidence>
<evidence type="ECO:0000256" key="1">
    <source>
        <dbReference type="ARBA" id="ARBA00001968"/>
    </source>
</evidence>